<evidence type="ECO:0000259" key="1">
    <source>
        <dbReference type="Pfam" id="PF03033"/>
    </source>
</evidence>
<comment type="caution">
    <text evidence="3">The sequence shown here is derived from an EMBL/GenBank/DDBJ whole genome shotgun (WGS) entry which is preliminary data.</text>
</comment>
<dbReference type="EMBL" id="JACIDK010000002">
    <property type="protein sequence ID" value="MBB3890554.1"/>
    <property type="molecule type" value="Genomic_DNA"/>
</dbReference>
<dbReference type="Gene3D" id="3.40.50.2000">
    <property type="entry name" value="Glycogen Phosphorylase B"/>
    <property type="match status" value="2"/>
</dbReference>
<dbReference type="InterPro" id="IPR004276">
    <property type="entry name" value="GlycoTrans_28_N"/>
</dbReference>
<gene>
    <name evidence="3" type="ORF">GGQ61_001271</name>
</gene>
<dbReference type="GO" id="GO:0008194">
    <property type="term" value="F:UDP-glycosyltransferase activity"/>
    <property type="evidence" value="ECO:0007669"/>
    <property type="project" value="InterPro"/>
</dbReference>
<accession>A0A839ZWY3</accession>
<name>A0A839ZWY3_9CAUL</name>
<dbReference type="GO" id="GO:0016758">
    <property type="term" value="F:hexosyltransferase activity"/>
    <property type="evidence" value="ECO:0007669"/>
    <property type="project" value="InterPro"/>
</dbReference>
<dbReference type="CDD" id="cd03784">
    <property type="entry name" value="GT1_Gtf-like"/>
    <property type="match status" value="1"/>
</dbReference>
<keyword evidence="3" id="KW-0808">Transferase</keyword>
<dbReference type="AlphaFoldDB" id="A0A839ZWY3"/>
<feature type="domain" description="Erythromycin biosynthesis protein CIII-like C-terminal" evidence="2">
    <location>
        <begin position="312"/>
        <end position="414"/>
    </location>
</feature>
<dbReference type="PANTHER" id="PTHR48050:SF13">
    <property type="entry name" value="STEROL 3-BETA-GLUCOSYLTRANSFERASE UGT80A2"/>
    <property type="match status" value="1"/>
</dbReference>
<proteinExistence type="predicted"/>
<dbReference type="InterPro" id="IPR010610">
    <property type="entry name" value="EryCIII-like_C"/>
</dbReference>
<dbReference type="Pfam" id="PF03033">
    <property type="entry name" value="Glyco_transf_28"/>
    <property type="match status" value="1"/>
</dbReference>
<evidence type="ECO:0000313" key="3">
    <source>
        <dbReference type="EMBL" id="MBB3890554.1"/>
    </source>
</evidence>
<evidence type="ECO:0000313" key="4">
    <source>
        <dbReference type="Proteomes" id="UP000530564"/>
    </source>
</evidence>
<dbReference type="Pfam" id="PF06722">
    <property type="entry name" value="EryCIII-like_C"/>
    <property type="match status" value="1"/>
</dbReference>
<sequence>MPAKIVLTSVGSLGDLHPFIALAQQLKAHGFEPLIAASSGYRAKVEAEGLSFHAVTPSPEELLADTGLTEGDVTRHVMRSSTTFLIKNSVTPYAERSYADLLDAMRDADLVVASSFSIVARVAAEKRRLPVVSLLLSPIAFFSSEQPPHLMELPWFPAFRRTFGARAAKFVLDLGRAQSRRQTKAILELRRRAGVPTPSGDEVLDGPLRADWIAAAYSPLLGPLPPDAPPNSAIVGFTFYDSESGGAGGLPSNLAQFLDEGAPPLVFSLGSFGVHAAGSFYESAATAARTLGMRAVLLVGSDAVSTHAHLGSDDVAIAGYAPHSMVFPRAAAIVHHGGIGTVAQVMRAGKPQLICPMLGDQADNAERLKRLGIARRLDHMRFTPDTATHAIASLLKDGEASRLAAKYASEVANEDGARLATEGIARLLDHVRRERSGR</sequence>
<evidence type="ECO:0000259" key="2">
    <source>
        <dbReference type="Pfam" id="PF06722"/>
    </source>
</evidence>
<reference evidence="3 4" key="1">
    <citation type="submission" date="2020-08" db="EMBL/GenBank/DDBJ databases">
        <title>Genomic Encyclopedia of Type Strains, Phase IV (KMG-IV): sequencing the most valuable type-strain genomes for metagenomic binning, comparative biology and taxonomic classification.</title>
        <authorList>
            <person name="Goeker M."/>
        </authorList>
    </citation>
    <scope>NUCLEOTIDE SEQUENCE [LARGE SCALE GENOMIC DNA]</scope>
    <source>
        <strain evidence="3 4">DSM 21793</strain>
    </source>
</reference>
<dbReference type="InterPro" id="IPR002213">
    <property type="entry name" value="UDP_glucos_trans"/>
</dbReference>
<dbReference type="GO" id="GO:0005975">
    <property type="term" value="P:carbohydrate metabolic process"/>
    <property type="evidence" value="ECO:0007669"/>
    <property type="project" value="InterPro"/>
</dbReference>
<dbReference type="Proteomes" id="UP000530564">
    <property type="component" value="Unassembled WGS sequence"/>
</dbReference>
<protein>
    <submittedName>
        <fullName evidence="3">UDP:flavonoid glycosyltransferase YjiC (YdhE family)</fullName>
    </submittedName>
</protein>
<dbReference type="GO" id="GO:0033072">
    <property type="term" value="P:vancomycin biosynthetic process"/>
    <property type="evidence" value="ECO:0007669"/>
    <property type="project" value="UniProtKB-ARBA"/>
</dbReference>
<dbReference type="SUPFAM" id="SSF53756">
    <property type="entry name" value="UDP-Glycosyltransferase/glycogen phosphorylase"/>
    <property type="match status" value="1"/>
</dbReference>
<organism evidence="3 4">
    <name type="scientific">Phenylobacterium haematophilum</name>
    <dbReference type="NCBI Taxonomy" id="98513"/>
    <lineage>
        <taxon>Bacteria</taxon>
        <taxon>Pseudomonadati</taxon>
        <taxon>Pseudomonadota</taxon>
        <taxon>Alphaproteobacteria</taxon>
        <taxon>Caulobacterales</taxon>
        <taxon>Caulobacteraceae</taxon>
        <taxon>Phenylobacterium</taxon>
    </lineage>
</organism>
<keyword evidence="4" id="KW-1185">Reference proteome</keyword>
<dbReference type="InterPro" id="IPR050426">
    <property type="entry name" value="Glycosyltransferase_28"/>
</dbReference>
<dbReference type="PANTHER" id="PTHR48050">
    <property type="entry name" value="STEROL 3-BETA-GLUCOSYLTRANSFERASE"/>
    <property type="match status" value="1"/>
</dbReference>
<feature type="domain" description="Glycosyltransferase family 28 N-terminal" evidence="1">
    <location>
        <begin position="5"/>
        <end position="132"/>
    </location>
</feature>
<dbReference type="RefSeq" id="WP_183770797.1">
    <property type="nucleotide sequence ID" value="NZ_JACIDK010000002.1"/>
</dbReference>